<dbReference type="GO" id="GO:0046872">
    <property type="term" value="F:metal ion binding"/>
    <property type="evidence" value="ECO:0007669"/>
    <property type="project" value="UniProtKB-KW"/>
</dbReference>
<sequence>MPFLVAAVVFVGLLCLFNLVLGLGVLRRLREHTAELARLNERSMFMPYDPAVLVGRALPEAAAGARLVGFFDVGCSTCHERAPQFAEAAGKQPALAVVTGDGAKVDDLVAMVGGVSRVITGEEAARLTHDLGVEAFPTFLLADQEGTVAAAHTELSELPVVATAR</sequence>
<dbReference type="AlphaFoldDB" id="A0A7W5V494"/>
<evidence type="ECO:0000313" key="5">
    <source>
        <dbReference type="EMBL" id="MBB3728759.1"/>
    </source>
</evidence>
<dbReference type="SUPFAM" id="SSF52833">
    <property type="entry name" value="Thioredoxin-like"/>
    <property type="match status" value="1"/>
</dbReference>
<evidence type="ECO:0000256" key="1">
    <source>
        <dbReference type="ARBA" id="ARBA00022723"/>
    </source>
</evidence>
<keyword evidence="2 3" id="KW-0408">Iron</keyword>
<evidence type="ECO:0000313" key="6">
    <source>
        <dbReference type="Proteomes" id="UP000579945"/>
    </source>
</evidence>
<dbReference type="InterPro" id="IPR009056">
    <property type="entry name" value="Cyt_c-like_dom"/>
</dbReference>
<reference evidence="5 6" key="1">
    <citation type="submission" date="2020-08" db="EMBL/GenBank/DDBJ databases">
        <title>Sequencing the genomes of 1000 actinobacteria strains.</title>
        <authorList>
            <person name="Klenk H.-P."/>
        </authorList>
    </citation>
    <scope>NUCLEOTIDE SEQUENCE [LARGE SCALE GENOMIC DNA]</scope>
    <source>
        <strain evidence="5 6">DSM 44320</strain>
    </source>
</reference>
<protein>
    <recommendedName>
        <fullName evidence="4">Cytochrome c domain-containing protein</fullName>
    </recommendedName>
</protein>
<evidence type="ECO:0000256" key="3">
    <source>
        <dbReference type="PROSITE-ProRule" id="PRU00433"/>
    </source>
</evidence>
<dbReference type="InterPro" id="IPR036249">
    <property type="entry name" value="Thioredoxin-like_sf"/>
</dbReference>
<evidence type="ECO:0000259" key="4">
    <source>
        <dbReference type="PROSITE" id="PS51007"/>
    </source>
</evidence>
<keyword evidence="1 3" id="KW-0479">Metal-binding</keyword>
<dbReference type="GeneID" id="95390982"/>
<evidence type="ECO:0000256" key="2">
    <source>
        <dbReference type="ARBA" id="ARBA00023004"/>
    </source>
</evidence>
<dbReference type="GO" id="GO:0009055">
    <property type="term" value="F:electron transfer activity"/>
    <property type="evidence" value="ECO:0007669"/>
    <property type="project" value="InterPro"/>
</dbReference>
<name>A0A7W5V494_9ACTN</name>
<dbReference type="RefSeq" id="WP_183651121.1">
    <property type="nucleotide sequence ID" value="NZ_BAAAXX010000088.1"/>
</dbReference>
<dbReference type="Gene3D" id="3.40.30.10">
    <property type="entry name" value="Glutaredoxin"/>
    <property type="match status" value="1"/>
</dbReference>
<keyword evidence="6" id="KW-1185">Reference proteome</keyword>
<comment type="caution">
    <text evidence="5">The sequence shown here is derived from an EMBL/GenBank/DDBJ whole genome shotgun (WGS) entry which is preliminary data.</text>
</comment>
<feature type="domain" description="Cytochrome c" evidence="4">
    <location>
        <begin position="59"/>
        <end position="165"/>
    </location>
</feature>
<gene>
    <name evidence="5" type="ORF">FHR33_004619</name>
</gene>
<dbReference type="GO" id="GO:0020037">
    <property type="term" value="F:heme binding"/>
    <property type="evidence" value="ECO:0007669"/>
    <property type="project" value="InterPro"/>
</dbReference>
<dbReference type="PROSITE" id="PS51007">
    <property type="entry name" value="CYTC"/>
    <property type="match status" value="1"/>
</dbReference>
<dbReference type="Proteomes" id="UP000579945">
    <property type="component" value="Unassembled WGS sequence"/>
</dbReference>
<accession>A0A7W5V494</accession>
<dbReference type="EMBL" id="JACIBV010000001">
    <property type="protein sequence ID" value="MBB3728759.1"/>
    <property type="molecule type" value="Genomic_DNA"/>
</dbReference>
<organism evidence="5 6">
    <name type="scientific">Nonomuraea dietziae</name>
    <dbReference type="NCBI Taxonomy" id="65515"/>
    <lineage>
        <taxon>Bacteria</taxon>
        <taxon>Bacillati</taxon>
        <taxon>Actinomycetota</taxon>
        <taxon>Actinomycetes</taxon>
        <taxon>Streptosporangiales</taxon>
        <taxon>Streptosporangiaceae</taxon>
        <taxon>Nonomuraea</taxon>
    </lineage>
</organism>
<proteinExistence type="predicted"/>
<keyword evidence="3" id="KW-0349">Heme</keyword>